<dbReference type="PANTHER" id="PTHR40780:SF2">
    <property type="entry name" value="DUF3669 DOMAIN-CONTAINING PROTEIN"/>
    <property type="match status" value="1"/>
</dbReference>
<accession>A0A9P4U000</accession>
<evidence type="ECO:0000259" key="2">
    <source>
        <dbReference type="Pfam" id="PF12417"/>
    </source>
</evidence>
<evidence type="ECO:0000313" key="4">
    <source>
        <dbReference type="Proteomes" id="UP000800235"/>
    </source>
</evidence>
<protein>
    <recommendedName>
        <fullName evidence="2">DUF3669 domain-containing protein</fullName>
    </recommendedName>
</protein>
<organism evidence="3 4">
    <name type="scientific">Tothia fuscella</name>
    <dbReference type="NCBI Taxonomy" id="1048955"/>
    <lineage>
        <taxon>Eukaryota</taxon>
        <taxon>Fungi</taxon>
        <taxon>Dikarya</taxon>
        <taxon>Ascomycota</taxon>
        <taxon>Pezizomycotina</taxon>
        <taxon>Dothideomycetes</taxon>
        <taxon>Pleosporomycetidae</taxon>
        <taxon>Venturiales</taxon>
        <taxon>Cylindrosympodiaceae</taxon>
        <taxon>Tothia</taxon>
    </lineage>
</organism>
<evidence type="ECO:0000256" key="1">
    <source>
        <dbReference type="SAM" id="MobiDB-lite"/>
    </source>
</evidence>
<proteinExistence type="predicted"/>
<feature type="region of interest" description="Disordered" evidence="1">
    <location>
        <begin position="234"/>
        <end position="281"/>
    </location>
</feature>
<dbReference type="EMBL" id="MU007032">
    <property type="protein sequence ID" value="KAF2431422.1"/>
    <property type="molecule type" value="Genomic_DNA"/>
</dbReference>
<dbReference type="InterPro" id="IPR022137">
    <property type="entry name" value="Znf_prot_DUF3669"/>
</dbReference>
<feature type="non-terminal residue" evidence="3">
    <location>
        <position position="1"/>
    </location>
</feature>
<gene>
    <name evidence="3" type="ORF">EJ08DRAFT_567387</name>
</gene>
<feature type="domain" description="DUF3669" evidence="2">
    <location>
        <begin position="292"/>
        <end position="345"/>
    </location>
</feature>
<reference evidence="3" key="1">
    <citation type="journal article" date="2020" name="Stud. Mycol.">
        <title>101 Dothideomycetes genomes: a test case for predicting lifestyles and emergence of pathogens.</title>
        <authorList>
            <person name="Haridas S."/>
            <person name="Albert R."/>
            <person name="Binder M."/>
            <person name="Bloem J."/>
            <person name="Labutti K."/>
            <person name="Salamov A."/>
            <person name="Andreopoulos B."/>
            <person name="Baker S."/>
            <person name="Barry K."/>
            <person name="Bills G."/>
            <person name="Bluhm B."/>
            <person name="Cannon C."/>
            <person name="Castanera R."/>
            <person name="Culley D."/>
            <person name="Daum C."/>
            <person name="Ezra D."/>
            <person name="Gonzalez J."/>
            <person name="Henrissat B."/>
            <person name="Kuo A."/>
            <person name="Liang C."/>
            <person name="Lipzen A."/>
            <person name="Lutzoni F."/>
            <person name="Magnuson J."/>
            <person name="Mondo S."/>
            <person name="Nolan M."/>
            <person name="Ohm R."/>
            <person name="Pangilinan J."/>
            <person name="Park H.-J."/>
            <person name="Ramirez L."/>
            <person name="Alfaro M."/>
            <person name="Sun H."/>
            <person name="Tritt A."/>
            <person name="Yoshinaga Y."/>
            <person name="Zwiers L.-H."/>
            <person name="Turgeon B."/>
            <person name="Goodwin S."/>
            <person name="Spatafora J."/>
            <person name="Crous P."/>
            <person name="Grigoriev I."/>
        </authorList>
    </citation>
    <scope>NUCLEOTIDE SEQUENCE</scope>
    <source>
        <strain evidence="3">CBS 130266</strain>
    </source>
</reference>
<keyword evidence="4" id="KW-1185">Reference proteome</keyword>
<evidence type="ECO:0000313" key="3">
    <source>
        <dbReference type="EMBL" id="KAF2431422.1"/>
    </source>
</evidence>
<dbReference type="Pfam" id="PF12417">
    <property type="entry name" value="DUF3669"/>
    <property type="match status" value="1"/>
</dbReference>
<dbReference type="OrthoDB" id="2993351at2759"/>
<feature type="non-terminal residue" evidence="3">
    <location>
        <position position="345"/>
    </location>
</feature>
<dbReference type="AlphaFoldDB" id="A0A9P4U000"/>
<dbReference type="PANTHER" id="PTHR40780">
    <property type="entry name" value="DUF3669 DOMAIN-CONTAINING PROTEIN"/>
    <property type="match status" value="1"/>
</dbReference>
<dbReference type="Proteomes" id="UP000800235">
    <property type="component" value="Unassembled WGS sequence"/>
</dbReference>
<comment type="caution">
    <text evidence="3">The sequence shown here is derived from an EMBL/GenBank/DDBJ whole genome shotgun (WGS) entry which is preliminary data.</text>
</comment>
<name>A0A9P4U000_9PEZI</name>
<sequence>LARMFTDDCVISTASSFANLPDLAKEKGTYGSYREIGAGACGIVYEELGECKAIKLAKTMDEQLENDWQFHVAIVKAFDQSTILHEELQIPKVFDFIRRTDDAWWEKYKKLFPDEDRVKEQMDVLITEQILPLPEELRYAIIDEWCLEHLKKAAKEDPRNKDCLIRVYFGQHTQHREKPLTSFPLRNYNLHVDKIVHLEIERAHRLRLAHTMGKALAVMHWSVGTDAHDVEFVLGSSPTPKEELTPPKIKTKPLDDKTNTSPKGSTPPKKGMLHGPSKLGSQHNYKRRAVRLWMLDFNQCRKMSKDKAGIDLAVQAFFHNHPYFPRPLCEDVNEVELWDDFARGY</sequence>